<evidence type="ECO:0000256" key="11">
    <source>
        <dbReference type="ARBA" id="ARBA00023067"/>
    </source>
</evidence>
<keyword evidence="10" id="KW-0498">Mitosis</keyword>
<dbReference type="GO" id="GO:0000779">
    <property type="term" value="C:condensed chromosome, centromeric region"/>
    <property type="evidence" value="ECO:0007669"/>
    <property type="project" value="TreeGrafter"/>
</dbReference>
<gene>
    <name evidence="19" type="ORF">BSL78_13753</name>
</gene>
<feature type="domain" description="Condensin complex subunit 1 C-terminal" evidence="18">
    <location>
        <begin position="140"/>
        <end position="300"/>
    </location>
</feature>
<dbReference type="GO" id="GO:0051301">
    <property type="term" value="P:cell division"/>
    <property type="evidence" value="ECO:0007669"/>
    <property type="project" value="UniProtKB-KW"/>
</dbReference>
<evidence type="ECO:0000256" key="12">
    <source>
        <dbReference type="ARBA" id="ARBA00023242"/>
    </source>
</evidence>
<dbReference type="AlphaFoldDB" id="A0A2G8KMY2"/>
<evidence type="ECO:0000256" key="15">
    <source>
        <dbReference type="ARBA" id="ARBA00080470"/>
    </source>
</evidence>
<dbReference type="Proteomes" id="UP000230750">
    <property type="component" value="Unassembled WGS sequence"/>
</dbReference>
<evidence type="ECO:0000256" key="6">
    <source>
        <dbReference type="ARBA" id="ARBA00022454"/>
    </source>
</evidence>
<evidence type="ECO:0000256" key="16">
    <source>
        <dbReference type="ARBA" id="ARBA00081485"/>
    </source>
</evidence>
<evidence type="ECO:0000256" key="4">
    <source>
        <dbReference type="ARBA" id="ARBA00009606"/>
    </source>
</evidence>
<evidence type="ECO:0000256" key="17">
    <source>
        <dbReference type="SAM" id="MobiDB-lite"/>
    </source>
</evidence>
<dbReference type="GO" id="GO:0042393">
    <property type="term" value="F:histone binding"/>
    <property type="evidence" value="ECO:0007669"/>
    <property type="project" value="TreeGrafter"/>
</dbReference>
<evidence type="ECO:0000256" key="2">
    <source>
        <dbReference type="ARBA" id="ARBA00004286"/>
    </source>
</evidence>
<evidence type="ECO:0000256" key="10">
    <source>
        <dbReference type="ARBA" id="ARBA00022776"/>
    </source>
</evidence>
<protein>
    <recommendedName>
        <fullName evidence="5">Condensin complex subunit 1</fullName>
    </recommendedName>
    <alternativeName>
        <fullName evidence="16">Chromosome condensation-related SMC-associated protein 1</fullName>
    </alternativeName>
    <alternativeName>
        <fullName evidence="15">Chromosome-associated protein D2</fullName>
    </alternativeName>
    <alternativeName>
        <fullName evidence="14">Non-SMC condensin I complex subunit D2</fullName>
    </alternativeName>
</protein>
<evidence type="ECO:0000256" key="8">
    <source>
        <dbReference type="ARBA" id="ARBA00022553"/>
    </source>
</evidence>
<comment type="caution">
    <text evidence="19">The sequence shown here is derived from an EMBL/GenBank/DDBJ whole genome shotgun (WGS) entry which is preliminary data.</text>
</comment>
<keyword evidence="11" id="KW-0226">DNA condensation</keyword>
<dbReference type="GO" id="GO:0000796">
    <property type="term" value="C:condensin complex"/>
    <property type="evidence" value="ECO:0007669"/>
    <property type="project" value="TreeGrafter"/>
</dbReference>
<feature type="region of interest" description="Disordered" evidence="17">
    <location>
        <begin position="20"/>
        <end position="51"/>
    </location>
</feature>
<keyword evidence="12" id="KW-0539">Nucleus</keyword>
<dbReference type="InterPro" id="IPR032682">
    <property type="entry name" value="Cnd1_C"/>
</dbReference>
<dbReference type="InterPro" id="IPR011989">
    <property type="entry name" value="ARM-like"/>
</dbReference>
<evidence type="ECO:0000256" key="1">
    <source>
        <dbReference type="ARBA" id="ARBA00004123"/>
    </source>
</evidence>
<comment type="subcellular location">
    <subcellularLocation>
        <location evidence="2">Chromosome</location>
    </subcellularLocation>
    <subcellularLocation>
        <location evidence="3">Cytoplasm</location>
    </subcellularLocation>
    <subcellularLocation>
        <location evidence="1">Nucleus</location>
    </subcellularLocation>
</comment>
<evidence type="ECO:0000256" key="14">
    <source>
        <dbReference type="ARBA" id="ARBA00075131"/>
    </source>
</evidence>
<evidence type="ECO:0000259" key="18">
    <source>
        <dbReference type="Pfam" id="PF12717"/>
    </source>
</evidence>
<dbReference type="PANTHER" id="PTHR14222:SF2">
    <property type="entry name" value="CONDENSIN COMPLEX SUBUNIT 1"/>
    <property type="match status" value="1"/>
</dbReference>
<dbReference type="PANTHER" id="PTHR14222">
    <property type="entry name" value="CONDENSIN"/>
    <property type="match status" value="1"/>
</dbReference>
<dbReference type="InterPro" id="IPR026971">
    <property type="entry name" value="CND1/NCAPD3"/>
</dbReference>
<dbReference type="EMBL" id="MRZV01000469">
    <property type="protein sequence ID" value="PIK49363.1"/>
    <property type="molecule type" value="Genomic_DNA"/>
</dbReference>
<dbReference type="OrthoDB" id="436262at2759"/>
<dbReference type="GO" id="GO:0010032">
    <property type="term" value="P:meiotic chromosome condensation"/>
    <property type="evidence" value="ECO:0007669"/>
    <property type="project" value="TreeGrafter"/>
</dbReference>
<dbReference type="GO" id="GO:0005737">
    <property type="term" value="C:cytoplasm"/>
    <property type="evidence" value="ECO:0007669"/>
    <property type="project" value="UniProtKB-SubCell"/>
</dbReference>
<dbReference type="GO" id="GO:0005634">
    <property type="term" value="C:nucleus"/>
    <property type="evidence" value="ECO:0007669"/>
    <property type="project" value="UniProtKB-SubCell"/>
</dbReference>
<reference evidence="19 20" key="1">
    <citation type="journal article" date="2017" name="PLoS Biol.">
        <title>The sea cucumber genome provides insights into morphological evolution and visceral regeneration.</title>
        <authorList>
            <person name="Zhang X."/>
            <person name="Sun L."/>
            <person name="Yuan J."/>
            <person name="Sun Y."/>
            <person name="Gao Y."/>
            <person name="Zhang L."/>
            <person name="Li S."/>
            <person name="Dai H."/>
            <person name="Hamel J.F."/>
            <person name="Liu C."/>
            <person name="Yu Y."/>
            <person name="Liu S."/>
            <person name="Lin W."/>
            <person name="Guo K."/>
            <person name="Jin S."/>
            <person name="Xu P."/>
            <person name="Storey K.B."/>
            <person name="Huan P."/>
            <person name="Zhang T."/>
            <person name="Zhou Y."/>
            <person name="Zhang J."/>
            <person name="Lin C."/>
            <person name="Li X."/>
            <person name="Xing L."/>
            <person name="Huo D."/>
            <person name="Sun M."/>
            <person name="Wang L."/>
            <person name="Mercier A."/>
            <person name="Li F."/>
            <person name="Yang H."/>
            <person name="Xiang J."/>
        </authorList>
    </citation>
    <scope>NUCLEOTIDE SEQUENCE [LARGE SCALE GENOMIC DNA]</scope>
    <source>
        <strain evidence="19">Shaxun</strain>
        <tissue evidence="19">Muscle</tissue>
    </source>
</reference>
<dbReference type="Gene3D" id="1.25.10.10">
    <property type="entry name" value="Leucine-rich Repeat Variant"/>
    <property type="match status" value="1"/>
</dbReference>
<keyword evidence="8" id="KW-0597">Phosphoprotein</keyword>
<keyword evidence="20" id="KW-1185">Reference proteome</keyword>
<name>A0A2G8KMY2_STIJA</name>
<dbReference type="Pfam" id="PF12717">
    <property type="entry name" value="Cnd1"/>
    <property type="match status" value="1"/>
</dbReference>
<dbReference type="InterPro" id="IPR016024">
    <property type="entry name" value="ARM-type_fold"/>
</dbReference>
<comment type="similarity">
    <text evidence="4">Belongs to the CND1 (condensin subunit 1) family.</text>
</comment>
<accession>A0A2G8KMY2</accession>
<dbReference type="GO" id="GO:0007076">
    <property type="term" value="P:mitotic chromosome condensation"/>
    <property type="evidence" value="ECO:0007669"/>
    <property type="project" value="InterPro"/>
</dbReference>
<dbReference type="STRING" id="307972.A0A2G8KMY2"/>
<dbReference type="FunFam" id="1.25.10.10:FF:000695">
    <property type="entry name" value="Condensin complex subunit 1"/>
    <property type="match status" value="1"/>
</dbReference>
<keyword evidence="13" id="KW-0131">Cell cycle</keyword>
<keyword evidence="7" id="KW-0963">Cytoplasm</keyword>
<evidence type="ECO:0000256" key="3">
    <source>
        <dbReference type="ARBA" id="ARBA00004496"/>
    </source>
</evidence>
<evidence type="ECO:0000256" key="5">
    <source>
        <dbReference type="ARBA" id="ARBA00016064"/>
    </source>
</evidence>
<proteinExistence type="inferred from homology"/>
<keyword evidence="9" id="KW-0132">Cell division</keyword>
<organism evidence="19 20">
    <name type="scientific">Stichopus japonicus</name>
    <name type="common">Sea cucumber</name>
    <dbReference type="NCBI Taxonomy" id="307972"/>
    <lineage>
        <taxon>Eukaryota</taxon>
        <taxon>Metazoa</taxon>
        <taxon>Echinodermata</taxon>
        <taxon>Eleutherozoa</taxon>
        <taxon>Echinozoa</taxon>
        <taxon>Holothuroidea</taxon>
        <taxon>Aspidochirotacea</taxon>
        <taxon>Aspidochirotida</taxon>
        <taxon>Stichopodidae</taxon>
        <taxon>Apostichopus</taxon>
    </lineage>
</organism>
<evidence type="ECO:0000256" key="13">
    <source>
        <dbReference type="ARBA" id="ARBA00023306"/>
    </source>
</evidence>
<evidence type="ECO:0000256" key="9">
    <source>
        <dbReference type="ARBA" id="ARBA00022618"/>
    </source>
</evidence>
<sequence>MLMHLDVYLLTELKRRNNIMEGEKNKDKKKGRNTTTTSDSAEQGDIEDEMGLTGATADDAEAEFIRKICDTEIVNGPNLLGAIEPLMVHILSNPNKYSDPSLQASSSLALAKFMLVSPETCEKHLQLLFTILERVPQPHIRANTIIAIGDLTFRFPNLTEPWTPHLYARLRDDSVLVRKNTLLVLTHLILNDMVKVKGQISEMATCIVDSEERLAALAKMFFFELSKKGNAIYNIMPDIISRLSDPDIGLPEDQFKIILRYLFAFIQKDRQAESLVEKLCHRFRASRSEQQSRELAFCLSMLNYSDKSLRKLQENLACYAEKLSDKEVYDYFTSILSKSKKVIKQESKALFDDFQAKLLEFHQKGVPMKQQQTRPVKSRQQRLRPLPYRPKHLKIVNSECKSIICSR</sequence>
<dbReference type="SUPFAM" id="SSF48371">
    <property type="entry name" value="ARM repeat"/>
    <property type="match status" value="1"/>
</dbReference>
<keyword evidence="6" id="KW-0158">Chromosome</keyword>
<evidence type="ECO:0000313" key="19">
    <source>
        <dbReference type="EMBL" id="PIK49363.1"/>
    </source>
</evidence>
<evidence type="ECO:0000256" key="7">
    <source>
        <dbReference type="ARBA" id="ARBA00022490"/>
    </source>
</evidence>
<evidence type="ECO:0000313" key="20">
    <source>
        <dbReference type="Proteomes" id="UP000230750"/>
    </source>
</evidence>